<dbReference type="Gene3D" id="3.40.50.1820">
    <property type="entry name" value="alpha/beta hydrolase"/>
    <property type="match status" value="1"/>
</dbReference>
<reference evidence="4" key="1">
    <citation type="journal article" date="2019" name="Int. J. Syst. Evol. Microbiol.">
        <title>The Global Catalogue of Microorganisms (GCM) 10K type strain sequencing project: providing services to taxonomists for standard genome sequencing and annotation.</title>
        <authorList>
            <consortium name="The Broad Institute Genomics Platform"/>
            <consortium name="The Broad Institute Genome Sequencing Center for Infectious Disease"/>
            <person name="Wu L."/>
            <person name="Ma J."/>
        </authorList>
    </citation>
    <scope>NUCLEOTIDE SEQUENCE [LARGE SCALE GENOMIC DNA]</scope>
    <source>
        <strain evidence="4">JCM 18081</strain>
    </source>
</reference>
<dbReference type="RefSeq" id="WP_345620865.1">
    <property type="nucleotide sequence ID" value="NZ_BAABIG010000033.1"/>
</dbReference>
<dbReference type="NCBIfam" id="TIGR01840">
    <property type="entry name" value="esterase_phb"/>
    <property type="match status" value="1"/>
</dbReference>
<keyword evidence="4" id="KW-1185">Reference proteome</keyword>
<protein>
    <recommendedName>
        <fullName evidence="5">Esterase</fullName>
    </recommendedName>
</protein>
<name>A0ABP9C2X4_9ACTN</name>
<gene>
    <name evidence="3" type="ORF">GCM10023220_37050</name>
</gene>
<evidence type="ECO:0008006" key="5">
    <source>
        <dbReference type="Google" id="ProtNLM"/>
    </source>
</evidence>
<accession>A0ABP9C2X4</accession>
<dbReference type="Proteomes" id="UP001501265">
    <property type="component" value="Unassembled WGS sequence"/>
</dbReference>
<evidence type="ECO:0000313" key="4">
    <source>
        <dbReference type="Proteomes" id="UP001501265"/>
    </source>
</evidence>
<evidence type="ECO:0000256" key="1">
    <source>
        <dbReference type="ARBA" id="ARBA00022729"/>
    </source>
</evidence>
<proteinExistence type="predicted"/>
<dbReference type="EMBL" id="BAABIG010000033">
    <property type="protein sequence ID" value="GAA4804241.1"/>
    <property type="molecule type" value="Genomic_DNA"/>
</dbReference>
<dbReference type="InterPro" id="IPR029058">
    <property type="entry name" value="AB_hydrolase_fold"/>
</dbReference>
<evidence type="ECO:0000313" key="3">
    <source>
        <dbReference type="EMBL" id="GAA4804241.1"/>
    </source>
</evidence>
<keyword evidence="2" id="KW-0378">Hydrolase</keyword>
<dbReference type="InterPro" id="IPR050955">
    <property type="entry name" value="Plant_Biomass_Hydrol_Est"/>
</dbReference>
<keyword evidence="1" id="KW-0732">Signal</keyword>
<comment type="caution">
    <text evidence="3">The sequence shown here is derived from an EMBL/GenBank/DDBJ whole genome shotgun (WGS) entry which is preliminary data.</text>
</comment>
<sequence length="345" mass="36242">MVFLSVAGAESRSRALRITTVLAAVVAVLAAALVAAVPARAQTGFHEVQDFGGNPGNLKMFAYVPQGAASGAPVVVLFHGCGGSAQNLDVDTGWRKYADAYGFTIVFPEQKEENVGSGGLVPHKCFSAWNPADRTRAGQGEARSVVQMVDHMKERYGADADRVYAAGYSGGGAATNVMLAAYPDVFKAGAVFFGMAYGCADTEDDYFDTGLLAPCPGRINSLTPRQWGDKLRGANPGWTGARPRVQIWHGGSDLLINKNSLEKQRDGWTDVLGLPQTPAATSRPALGVTKQVYGSGQVETYLINSMGHEAPVDPGTGIDKCGTAGQGHDSLCGPYYAARFFGLGG</sequence>
<dbReference type="SUPFAM" id="SSF53474">
    <property type="entry name" value="alpha/beta-Hydrolases"/>
    <property type="match status" value="1"/>
</dbReference>
<dbReference type="PANTHER" id="PTHR43037:SF5">
    <property type="entry name" value="FERULOYL ESTERASE"/>
    <property type="match status" value="1"/>
</dbReference>
<dbReference type="InterPro" id="IPR010126">
    <property type="entry name" value="Esterase_phb"/>
</dbReference>
<organism evidence="3 4">
    <name type="scientific">Streptomyces ziwulingensis</name>
    <dbReference type="NCBI Taxonomy" id="1045501"/>
    <lineage>
        <taxon>Bacteria</taxon>
        <taxon>Bacillati</taxon>
        <taxon>Actinomycetota</taxon>
        <taxon>Actinomycetes</taxon>
        <taxon>Kitasatosporales</taxon>
        <taxon>Streptomycetaceae</taxon>
        <taxon>Streptomyces</taxon>
    </lineage>
</organism>
<dbReference type="Pfam" id="PF10503">
    <property type="entry name" value="Esterase_PHB"/>
    <property type="match status" value="1"/>
</dbReference>
<evidence type="ECO:0000256" key="2">
    <source>
        <dbReference type="ARBA" id="ARBA00022801"/>
    </source>
</evidence>
<dbReference type="PANTHER" id="PTHR43037">
    <property type="entry name" value="UNNAMED PRODUCT-RELATED"/>
    <property type="match status" value="1"/>
</dbReference>